<dbReference type="Pfam" id="PF13920">
    <property type="entry name" value="zf-C3HC4_3"/>
    <property type="match status" value="1"/>
</dbReference>
<dbReference type="PANTHER" id="PTHR23041:SF78">
    <property type="entry name" value="E3 UBIQUITIN-PROTEIN LIGASE RNF4"/>
    <property type="match status" value="1"/>
</dbReference>
<comment type="caution">
    <text evidence="7">The sequence shown here is derived from an EMBL/GenBank/DDBJ whole genome shotgun (WGS) entry which is preliminary data.</text>
</comment>
<feature type="compositionally biased region" description="Polar residues" evidence="5">
    <location>
        <begin position="110"/>
        <end position="119"/>
    </location>
</feature>
<dbReference type="OrthoDB" id="6105938at2759"/>
<dbReference type="InParanoid" id="A0A1Y1Y3H1"/>
<evidence type="ECO:0000313" key="7">
    <source>
        <dbReference type="EMBL" id="ORX92144.1"/>
    </source>
</evidence>
<gene>
    <name evidence="7" type="ORF">K493DRAFT_338971</name>
</gene>
<accession>A0A1Y1Y3H1</accession>
<keyword evidence="3" id="KW-0862">Zinc</keyword>
<dbReference type="Proteomes" id="UP000193498">
    <property type="component" value="Unassembled WGS sequence"/>
</dbReference>
<evidence type="ECO:0000259" key="6">
    <source>
        <dbReference type="PROSITE" id="PS50089"/>
    </source>
</evidence>
<feature type="region of interest" description="Disordered" evidence="5">
    <location>
        <begin position="110"/>
        <end position="135"/>
    </location>
</feature>
<evidence type="ECO:0000313" key="8">
    <source>
        <dbReference type="Proteomes" id="UP000193498"/>
    </source>
</evidence>
<dbReference type="InterPro" id="IPR013083">
    <property type="entry name" value="Znf_RING/FYVE/PHD"/>
</dbReference>
<evidence type="ECO:0000256" key="5">
    <source>
        <dbReference type="SAM" id="MobiDB-lite"/>
    </source>
</evidence>
<keyword evidence="8" id="KW-1185">Reference proteome</keyword>
<keyword evidence="1" id="KW-0479">Metal-binding</keyword>
<protein>
    <recommendedName>
        <fullName evidence="6">RING-type domain-containing protein</fullName>
    </recommendedName>
</protein>
<dbReference type="EMBL" id="MCFE01000290">
    <property type="protein sequence ID" value="ORX92144.1"/>
    <property type="molecule type" value="Genomic_DNA"/>
</dbReference>
<organism evidence="7 8">
    <name type="scientific">Basidiobolus meristosporus CBS 931.73</name>
    <dbReference type="NCBI Taxonomy" id="1314790"/>
    <lineage>
        <taxon>Eukaryota</taxon>
        <taxon>Fungi</taxon>
        <taxon>Fungi incertae sedis</taxon>
        <taxon>Zoopagomycota</taxon>
        <taxon>Entomophthoromycotina</taxon>
        <taxon>Basidiobolomycetes</taxon>
        <taxon>Basidiobolales</taxon>
        <taxon>Basidiobolaceae</taxon>
        <taxon>Basidiobolus</taxon>
    </lineage>
</organism>
<dbReference type="InterPro" id="IPR047134">
    <property type="entry name" value="RNF4"/>
</dbReference>
<dbReference type="InterPro" id="IPR001841">
    <property type="entry name" value="Znf_RING"/>
</dbReference>
<keyword evidence="2 4" id="KW-0863">Zinc-finger</keyword>
<reference evidence="7 8" key="1">
    <citation type="submission" date="2016-07" db="EMBL/GenBank/DDBJ databases">
        <title>Pervasive Adenine N6-methylation of Active Genes in Fungi.</title>
        <authorList>
            <consortium name="DOE Joint Genome Institute"/>
            <person name="Mondo S.J."/>
            <person name="Dannebaum R.O."/>
            <person name="Kuo R.C."/>
            <person name="Labutti K."/>
            <person name="Haridas S."/>
            <person name="Kuo A."/>
            <person name="Salamov A."/>
            <person name="Ahrendt S.R."/>
            <person name="Lipzen A."/>
            <person name="Sullivan W."/>
            <person name="Andreopoulos W.B."/>
            <person name="Clum A."/>
            <person name="Lindquist E."/>
            <person name="Daum C."/>
            <person name="Ramamoorthy G.K."/>
            <person name="Gryganskyi A."/>
            <person name="Culley D."/>
            <person name="Magnuson J.K."/>
            <person name="James T.Y."/>
            <person name="O'Malley M.A."/>
            <person name="Stajich J.E."/>
            <person name="Spatafora J.W."/>
            <person name="Visel A."/>
            <person name="Grigoriev I.V."/>
        </authorList>
    </citation>
    <scope>NUCLEOTIDE SEQUENCE [LARGE SCALE GENOMIC DNA]</scope>
    <source>
        <strain evidence="7 8">CBS 931.73</strain>
    </source>
</reference>
<feature type="region of interest" description="Disordered" evidence="5">
    <location>
        <begin position="228"/>
        <end position="255"/>
    </location>
</feature>
<dbReference type="PROSITE" id="PS00518">
    <property type="entry name" value="ZF_RING_1"/>
    <property type="match status" value="1"/>
</dbReference>
<dbReference type="CDD" id="cd16449">
    <property type="entry name" value="RING-HC"/>
    <property type="match status" value="1"/>
</dbReference>
<proteinExistence type="predicted"/>
<name>A0A1Y1Y3H1_9FUNG</name>
<sequence length="255" mass="28384">MLTTPDARELEYNSLEVIDLTEIHDNIQPNPITQQVICLSERAPYAARDSTDRTLIVLSDEEAETTSIATVTENNRSTTNRAAPFRNYMNAPVFDYDFIRDLHMDEASSEGSVYFPSSESDLDPEDGDLQPSEFNGFPETNTSLVTEGAALPEPFSDGKPTEGGENNMGIKCSICLDNPQKLTTTICGHLFCDECIHRSIKTPSKACPVCRKPLTLKKMRILQLRVLPTAKGQLSRRKRSTSEESESKKRMKSAS</sequence>
<evidence type="ECO:0000256" key="3">
    <source>
        <dbReference type="ARBA" id="ARBA00022833"/>
    </source>
</evidence>
<dbReference type="STRING" id="1314790.A0A1Y1Y3H1"/>
<feature type="domain" description="RING-type" evidence="6">
    <location>
        <begin position="172"/>
        <end position="211"/>
    </location>
</feature>
<dbReference type="PROSITE" id="PS50089">
    <property type="entry name" value="ZF_RING_2"/>
    <property type="match status" value="1"/>
</dbReference>
<dbReference type="AlphaFoldDB" id="A0A1Y1Y3H1"/>
<dbReference type="GO" id="GO:0008270">
    <property type="term" value="F:zinc ion binding"/>
    <property type="evidence" value="ECO:0007669"/>
    <property type="project" value="UniProtKB-KW"/>
</dbReference>
<dbReference type="SUPFAM" id="SSF57850">
    <property type="entry name" value="RING/U-box"/>
    <property type="match status" value="1"/>
</dbReference>
<dbReference type="InterPro" id="IPR017907">
    <property type="entry name" value="Znf_RING_CS"/>
</dbReference>
<evidence type="ECO:0000256" key="4">
    <source>
        <dbReference type="PROSITE-ProRule" id="PRU00175"/>
    </source>
</evidence>
<evidence type="ECO:0000256" key="2">
    <source>
        <dbReference type="ARBA" id="ARBA00022771"/>
    </source>
</evidence>
<evidence type="ECO:0000256" key="1">
    <source>
        <dbReference type="ARBA" id="ARBA00022723"/>
    </source>
</evidence>
<dbReference type="PANTHER" id="PTHR23041">
    <property type="entry name" value="RING FINGER DOMAIN-CONTAINING"/>
    <property type="match status" value="1"/>
</dbReference>
<dbReference type="SMART" id="SM00184">
    <property type="entry name" value="RING"/>
    <property type="match status" value="1"/>
</dbReference>
<dbReference type="Gene3D" id="3.30.40.10">
    <property type="entry name" value="Zinc/RING finger domain, C3HC4 (zinc finger)"/>
    <property type="match status" value="1"/>
</dbReference>